<organism evidence="3 4">
    <name type="scientific">Cohaesibacter marisflavi</name>
    <dbReference type="NCBI Taxonomy" id="655353"/>
    <lineage>
        <taxon>Bacteria</taxon>
        <taxon>Pseudomonadati</taxon>
        <taxon>Pseudomonadota</taxon>
        <taxon>Alphaproteobacteria</taxon>
        <taxon>Hyphomicrobiales</taxon>
        <taxon>Cohaesibacteraceae</taxon>
    </lineage>
</organism>
<sequence length="166" mass="18811">MPCQQDHPGETAMADGSSLFKVSIDFDQSHLFFPNIIHWILLILALLIALTEGPKVLRKMRARAEENRGPEASGEKDQTRKIDWLRLLGMLVLTILYFYVMEPVGEIFPNTGLGFLLTSIPFMFLLSTLFVHTPGRREFITITLSSIISPTVAWYVLAQMFNITLP</sequence>
<feature type="transmembrane region" description="Helical" evidence="1">
    <location>
        <begin position="139"/>
        <end position="157"/>
    </location>
</feature>
<accession>A0A1I5EUJ3</accession>
<feature type="domain" description="DUF1468" evidence="2">
    <location>
        <begin position="32"/>
        <end position="166"/>
    </location>
</feature>
<dbReference type="STRING" id="655353.SAMN04488056_103358"/>
<keyword evidence="1" id="KW-1133">Transmembrane helix</keyword>
<evidence type="ECO:0000256" key="1">
    <source>
        <dbReference type="SAM" id="Phobius"/>
    </source>
</evidence>
<evidence type="ECO:0000313" key="3">
    <source>
        <dbReference type="EMBL" id="SFO15174.1"/>
    </source>
</evidence>
<keyword evidence="1" id="KW-0472">Membrane</keyword>
<dbReference type="AlphaFoldDB" id="A0A1I5EUJ3"/>
<dbReference type="Proteomes" id="UP000199236">
    <property type="component" value="Unassembled WGS sequence"/>
</dbReference>
<feature type="transmembrane region" description="Helical" evidence="1">
    <location>
        <begin position="113"/>
        <end position="132"/>
    </location>
</feature>
<evidence type="ECO:0000259" key="2">
    <source>
        <dbReference type="Pfam" id="PF07331"/>
    </source>
</evidence>
<dbReference type="EMBL" id="FOVR01000003">
    <property type="protein sequence ID" value="SFO15174.1"/>
    <property type="molecule type" value="Genomic_DNA"/>
</dbReference>
<keyword evidence="4" id="KW-1185">Reference proteome</keyword>
<evidence type="ECO:0000313" key="4">
    <source>
        <dbReference type="Proteomes" id="UP000199236"/>
    </source>
</evidence>
<keyword evidence="1" id="KW-0812">Transmembrane</keyword>
<gene>
    <name evidence="3" type="ORF">SAMN04488056_103358</name>
</gene>
<name>A0A1I5EUJ3_9HYPH</name>
<proteinExistence type="predicted"/>
<reference evidence="3 4" key="1">
    <citation type="submission" date="2016-10" db="EMBL/GenBank/DDBJ databases">
        <authorList>
            <person name="de Groot N.N."/>
        </authorList>
    </citation>
    <scope>NUCLEOTIDE SEQUENCE [LARGE SCALE GENOMIC DNA]</scope>
    <source>
        <strain evidence="3 4">CGMCC 1.9157</strain>
    </source>
</reference>
<dbReference type="Pfam" id="PF07331">
    <property type="entry name" value="TctB"/>
    <property type="match status" value="1"/>
</dbReference>
<protein>
    <submittedName>
        <fullName evidence="3">Tripartite tricarboxylate transporter TctB family protein</fullName>
    </submittedName>
</protein>
<dbReference type="InterPro" id="IPR009936">
    <property type="entry name" value="DUF1468"/>
</dbReference>
<feature type="transmembrane region" description="Helical" evidence="1">
    <location>
        <begin position="31"/>
        <end position="51"/>
    </location>
</feature>
<feature type="transmembrane region" description="Helical" evidence="1">
    <location>
        <begin position="84"/>
        <end position="101"/>
    </location>
</feature>